<keyword evidence="1" id="KW-0479">Metal-binding</keyword>
<accession>A0A9W8AZ51</accession>
<dbReference type="InterPro" id="IPR047109">
    <property type="entry name" value="CAD-like"/>
</dbReference>
<sequence length="136" mass="14771">MTASAEPQFATIHGYAAKAIKGPLELWEYTPQPLGPNDVEIKIDHCGLCRSDIHAIDSDWGPTQYPVIVGHEVVGKVVTKGNRVTKYDVGDLVGVGGQVWACLKPDCRACGKGHDHYCPHTVLIYGDKYPDGEPSQ</sequence>
<dbReference type="AlphaFoldDB" id="A0A9W8AZ51"/>
<protein>
    <recommendedName>
        <fullName evidence="4">Alcohol dehydrogenase-like N-terminal domain-containing protein</fullName>
    </recommendedName>
</protein>
<dbReference type="InterPro" id="IPR002328">
    <property type="entry name" value="ADH_Zn_CS"/>
</dbReference>
<dbReference type="OrthoDB" id="1879366at2759"/>
<feature type="non-terminal residue" evidence="5">
    <location>
        <position position="136"/>
    </location>
</feature>
<evidence type="ECO:0000256" key="1">
    <source>
        <dbReference type="ARBA" id="ARBA00022723"/>
    </source>
</evidence>
<dbReference type="InterPro" id="IPR011032">
    <property type="entry name" value="GroES-like_sf"/>
</dbReference>
<comment type="caution">
    <text evidence="5">The sequence shown here is derived from an EMBL/GenBank/DDBJ whole genome shotgun (WGS) entry which is preliminary data.</text>
</comment>
<evidence type="ECO:0000259" key="4">
    <source>
        <dbReference type="Pfam" id="PF08240"/>
    </source>
</evidence>
<dbReference type="Proteomes" id="UP001151582">
    <property type="component" value="Unassembled WGS sequence"/>
</dbReference>
<gene>
    <name evidence="5" type="ORF">H4R34_005288</name>
</gene>
<keyword evidence="3" id="KW-0560">Oxidoreductase</keyword>
<dbReference type="SUPFAM" id="SSF50129">
    <property type="entry name" value="GroES-like"/>
    <property type="match status" value="1"/>
</dbReference>
<name>A0A9W8AZ51_9FUNG</name>
<feature type="domain" description="Alcohol dehydrogenase-like N-terminal" evidence="4">
    <location>
        <begin position="35"/>
        <end position="123"/>
    </location>
</feature>
<keyword evidence="6" id="KW-1185">Reference proteome</keyword>
<dbReference type="PROSITE" id="PS00059">
    <property type="entry name" value="ADH_ZINC"/>
    <property type="match status" value="1"/>
</dbReference>
<keyword evidence="2" id="KW-0862">Zinc</keyword>
<dbReference type="EMBL" id="JANBQB010000964">
    <property type="protein sequence ID" value="KAJ1972789.1"/>
    <property type="molecule type" value="Genomic_DNA"/>
</dbReference>
<dbReference type="PANTHER" id="PTHR42683">
    <property type="entry name" value="ALDEHYDE REDUCTASE"/>
    <property type="match status" value="1"/>
</dbReference>
<evidence type="ECO:0000313" key="6">
    <source>
        <dbReference type="Proteomes" id="UP001151582"/>
    </source>
</evidence>
<proteinExistence type="predicted"/>
<dbReference type="InterPro" id="IPR013154">
    <property type="entry name" value="ADH-like_N"/>
</dbReference>
<dbReference type="Pfam" id="PF08240">
    <property type="entry name" value="ADH_N"/>
    <property type="match status" value="1"/>
</dbReference>
<evidence type="ECO:0000313" key="5">
    <source>
        <dbReference type="EMBL" id="KAJ1972789.1"/>
    </source>
</evidence>
<reference evidence="5" key="1">
    <citation type="submission" date="2022-07" db="EMBL/GenBank/DDBJ databases">
        <title>Phylogenomic reconstructions and comparative analyses of Kickxellomycotina fungi.</title>
        <authorList>
            <person name="Reynolds N.K."/>
            <person name="Stajich J.E."/>
            <person name="Barry K."/>
            <person name="Grigoriev I.V."/>
            <person name="Crous P."/>
            <person name="Smith M.E."/>
        </authorList>
    </citation>
    <scope>NUCLEOTIDE SEQUENCE</scope>
    <source>
        <strain evidence="5">RSA 567</strain>
    </source>
</reference>
<evidence type="ECO:0000256" key="3">
    <source>
        <dbReference type="ARBA" id="ARBA00023002"/>
    </source>
</evidence>
<organism evidence="5 6">
    <name type="scientific">Dimargaris verticillata</name>
    <dbReference type="NCBI Taxonomy" id="2761393"/>
    <lineage>
        <taxon>Eukaryota</taxon>
        <taxon>Fungi</taxon>
        <taxon>Fungi incertae sedis</taxon>
        <taxon>Zoopagomycota</taxon>
        <taxon>Kickxellomycotina</taxon>
        <taxon>Dimargaritomycetes</taxon>
        <taxon>Dimargaritales</taxon>
        <taxon>Dimargaritaceae</taxon>
        <taxon>Dimargaris</taxon>
    </lineage>
</organism>
<evidence type="ECO:0000256" key="2">
    <source>
        <dbReference type="ARBA" id="ARBA00022833"/>
    </source>
</evidence>
<dbReference type="Gene3D" id="3.90.180.10">
    <property type="entry name" value="Medium-chain alcohol dehydrogenases, catalytic domain"/>
    <property type="match status" value="1"/>
</dbReference>
<dbReference type="GO" id="GO:0008270">
    <property type="term" value="F:zinc ion binding"/>
    <property type="evidence" value="ECO:0007669"/>
    <property type="project" value="InterPro"/>
</dbReference>
<dbReference type="GO" id="GO:0016616">
    <property type="term" value="F:oxidoreductase activity, acting on the CH-OH group of donors, NAD or NADP as acceptor"/>
    <property type="evidence" value="ECO:0007669"/>
    <property type="project" value="InterPro"/>
</dbReference>